<comment type="caution">
    <text evidence="1">The sequence shown here is derived from an EMBL/GenBank/DDBJ whole genome shotgun (WGS) entry which is preliminary data.</text>
</comment>
<accession>A0A9Q0YZK8</accession>
<proteinExistence type="predicted"/>
<evidence type="ECO:0000313" key="1">
    <source>
        <dbReference type="EMBL" id="KAJ6715618.1"/>
    </source>
</evidence>
<organism evidence="1 2">
    <name type="scientific">Salix viminalis</name>
    <name type="common">Common osier</name>
    <name type="synonym">Basket willow</name>
    <dbReference type="NCBI Taxonomy" id="40686"/>
    <lineage>
        <taxon>Eukaryota</taxon>
        <taxon>Viridiplantae</taxon>
        <taxon>Streptophyta</taxon>
        <taxon>Embryophyta</taxon>
        <taxon>Tracheophyta</taxon>
        <taxon>Spermatophyta</taxon>
        <taxon>Magnoliopsida</taxon>
        <taxon>eudicotyledons</taxon>
        <taxon>Gunneridae</taxon>
        <taxon>Pentapetalae</taxon>
        <taxon>rosids</taxon>
        <taxon>fabids</taxon>
        <taxon>Malpighiales</taxon>
        <taxon>Salicaceae</taxon>
        <taxon>Saliceae</taxon>
        <taxon>Salix</taxon>
    </lineage>
</organism>
<dbReference type="EMBL" id="JAPFFL010000007">
    <property type="protein sequence ID" value="KAJ6715618.1"/>
    <property type="molecule type" value="Genomic_DNA"/>
</dbReference>
<protein>
    <submittedName>
        <fullName evidence="1">Uncharacterized protein</fullName>
    </submittedName>
</protein>
<name>A0A9Q0YZK8_SALVM</name>
<evidence type="ECO:0000313" key="2">
    <source>
        <dbReference type="Proteomes" id="UP001151529"/>
    </source>
</evidence>
<reference evidence="1" key="2">
    <citation type="journal article" date="2023" name="Int. J. Mol. Sci.">
        <title>De Novo Assembly and Annotation of 11 Diverse Shrub Willow (Salix) Genomes Reveals Novel Gene Organization in Sex-Linked Regions.</title>
        <authorList>
            <person name="Hyden B."/>
            <person name="Feng K."/>
            <person name="Yates T.B."/>
            <person name="Jawdy S."/>
            <person name="Cereghino C."/>
            <person name="Smart L.B."/>
            <person name="Muchero W."/>
        </authorList>
    </citation>
    <scope>NUCLEOTIDE SEQUENCE [LARGE SCALE GENOMIC DNA]</scope>
    <source>
        <tissue evidence="1">Shoot tip</tissue>
    </source>
</reference>
<sequence>MFNYDINYQPIYRKLHLDRIDHEKFPAGDEFVPMFMKFLLRAFNKKAHGKADCDVLGYKDVSREAIFHGVERQPWQDGKNIEHENQNDMLLVEHRSPALIYNQAWIVVKAVAPESSSAEFCPKLV</sequence>
<gene>
    <name evidence="1" type="ORF">OIU85_027057</name>
</gene>
<keyword evidence="2" id="KW-1185">Reference proteome</keyword>
<dbReference type="Proteomes" id="UP001151529">
    <property type="component" value="Chromosome 1"/>
</dbReference>
<reference evidence="1" key="1">
    <citation type="submission" date="2022-11" db="EMBL/GenBank/DDBJ databases">
        <authorList>
            <person name="Hyden B.L."/>
            <person name="Feng K."/>
            <person name="Yates T."/>
            <person name="Jawdy S."/>
            <person name="Smart L.B."/>
            <person name="Muchero W."/>
        </authorList>
    </citation>
    <scope>NUCLEOTIDE SEQUENCE</scope>
    <source>
        <tissue evidence="1">Shoot tip</tissue>
    </source>
</reference>
<dbReference type="AlphaFoldDB" id="A0A9Q0YZK8"/>